<evidence type="ECO:0000259" key="2">
    <source>
        <dbReference type="PROSITE" id="PS50104"/>
    </source>
</evidence>
<dbReference type="Pfam" id="PF13676">
    <property type="entry name" value="TIR_2"/>
    <property type="match status" value="1"/>
</dbReference>
<dbReference type="SUPFAM" id="SSF52200">
    <property type="entry name" value="Toll/Interleukin receptor TIR domain"/>
    <property type="match status" value="1"/>
</dbReference>
<accession>A0A365H6V3</accession>
<dbReference type="Proteomes" id="UP000251891">
    <property type="component" value="Unassembled WGS sequence"/>
</dbReference>
<reference evidence="3 4" key="1">
    <citation type="submission" date="2018-06" db="EMBL/GenBank/DDBJ databases">
        <title>Actinomadura craniellae sp. nov. isolated from marine sponge Craniella sp.</title>
        <authorList>
            <person name="Li L."/>
            <person name="Xu Q.H."/>
            <person name="Lin H.W."/>
            <person name="Lu Y.H."/>
        </authorList>
    </citation>
    <scope>NUCLEOTIDE SEQUENCE [LARGE SCALE GENOMIC DNA]</scope>
    <source>
        <strain evidence="3 4">LHW63021</strain>
    </source>
</reference>
<evidence type="ECO:0000313" key="3">
    <source>
        <dbReference type="EMBL" id="RAY14769.1"/>
    </source>
</evidence>
<evidence type="ECO:0000256" key="1">
    <source>
        <dbReference type="SAM" id="MobiDB-lite"/>
    </source>
</evidence>
<feature type="region of interest" description="Disordered" evidence="1">
    <location>
        <begin position="193"/>
        <end position="230"/>
    </location>
</feature>
<dbReference type="InterPro" id="IPR000157">
    <property type="entry name" value="TIR_dom"/>
</dbReference>
<dbReference type="AlphaFoldDB" id="A0A365H6V3"/>
<proteinExistence type="predicted"/>
<feature type="compositionally biased region" description="Low complexity" evidence="1">
    <location>
        <begin position="209"/>
        <end position="221"/>
    </location>
</feature>
<dbReference type="RefSeq" id="WP_111867059.1">
    <property type="nucleotide sequence ID" value="NZ_QLYX01000005.1"/>
</dbReference>
<organism evidence="3 4">
    <name type="scientific">Actinomadura craniellae</name>
    <dbReference type="NCBI Taxonomy" id="2231787"/>
    <lineage>
        <taxon>Bacteria</taxon>
        <taxon>Bacillati</taxon>
        <taxon>Actinomycetota</taxon>
        <taxon>Actinomycetes</taxon>
        <taxon>Streptosporangiales</taxon>
        <taxon>Thermomonosporaceae</taxon>
        <taxon>Actinomadura</taxon>
    </lineage>
</organism>
<dbReference type="OrthoDB" id="9150238at2"/>
<comment type="caution">
    <text evidence="3">The sequence shown here is derived from an EMBL/GenBank/DDBJ whole genome shotgun (WGS) entry which is preliminary data.</text>
</comment>
<name>A0A365H6V3_9ACTN</name>
<dbReference type="Gene3D" id="3.40.50.10140">
    <property type="entry name" value="Toll/interleukin-1 receptor homology (TIR) domain"/>
    <property type="match status" value="1"/>
</dbReference>
<dbReference type="GO" id="GO:0007165">
    <property type="term" value="P:signal transduction"/>
    <property type="evidence" value="ECO:0007669"/>
    <property type="project" value="InterPro"/>
</dbReference>
<gene>
    <name evidence="3" type="ORF">DPM19_13600</name>
</gene>
<dbReference type="EMBL" id="QLYX01000005">
    <property type="protein sequence ID" value="RAY14769.1"/>
    <property type="molecule type" value="Genomic_DNA"/>
</dbReference>
<protein>
    <recommendedName>
        <fullName evidence="2">TIR domain-containing protein</fullName>
    </recommendedName>
</protein>
<sequence length="333" mass="36655">MSPANPAPFVFFTSYARNRNEKQVARFHEDVSNWVRSEMGRGVGEPGFLDQRNIPPGHDWEYTLLHNTATAGCMVALVSESYLTSGWCGREWGVFNDRIHRSAPHGPPGIPAIIPVRWEQIHSTLPSVISRSQFFSPATPGSDLSRRPIIELQALYPEVYAALCLDLAKQIAVAARLALPPIDWREAAAVPPAFGDPATATPPAPTGPSRPATPATTARTSTGGGSTVSNEDLNQELVRLLAGLTQLSESDFFETWKQAVQRRKERHISPGLIGLPDSRYPGARLWGLVDYFDRTRNEHFFRGSINDLGDLIGHEPAMAAILAQTEKIINSWE</sequence>
<dbReference type="InterPro" id="IPR035897">
    <property type="entry name" value="Toll_tir_struct_dom_sf"/>
</dbReference>
<feature type="domain" description="TIR" evidence="2">
    <location>
        <begin position="7"/>
        <end position="152"/>
    </location>
</feature>
<dbReference type="PROSITE" id="PS50104">
    <property type="entry name" value="TIR"/>
    <property type="match status" value="1"/>
</dbReference>
<keyword evidence="4" id="KW-1185">Reference proteome</keyword>
<evidence type="ECO:0000313" key="4">
    <source>
        <dbReference type="Proteomes" id="UP000251891"/>
    </source>
</evidence>